<proteinExistence type="predicted"/>
<dbReference type="RefSeq" id="WP_221789798.1">
    <property type="nucleotide sequence ID" value="NZ_JACLIC010000031.1"/>
</dbReference>
<dbReference type="EMBL" id="JACLIC010000031">
    <property type="protein sequence ID" value="MBY0205284.1"/>
    <property type="molecule type" value="Genomic_DNA"/>
</dbReference>
<keyword evidence="2" id="KW-1185">Reference proteome</keyword>
<dbReference type="Proteomes" id="UP000706031">
    <property type="component" value="Unassembled WGS sequence"/>
</dbReference>
<comment type="caution">
    <text evidence="1">The sequence shown here is derived from an EMBL/GenBank/DDBJ whole genome shotgun (WGS) entry which is preliminary data.</text>
</comment>
<name>A0ABS7KM72_9BACL</name>
<gene>
    <name evidence="1" type="ORF">H7T88_18835</name>
</gene>
<organism evidence="1 2">
    <name type="scientific">Paenibacillus cucumis</name>
    <name type="common">ex Kampfer et al. 2016</name>
    <dbReference type="NCBI Taxonomy" id="1776858"/>
    <lineage>
        <taxon>Bacteria</taxon>
        <taxon>Bacillati</taxon>
        <taxon>Bacillota</taxon>
        <taxon>Bacilli</taxon>
        <taxon>Bacillales</taxon>
        <taxon>Paenibacillaceae</taxon>
        <taxon>Paenibacillus</taxon>
    </lineage>
</organism>
<reference evidence="1 2" key="1">
    <citation type="submission" date="2020-08" db="EMBL/GenBank/DDBJ databases">
        <title>Fungal Genomes of the International Space Station.</title>
        <authorList>
            <person name="Seuylemezian A."/>
            <person name="Singh N.K."/>
            <person name="Wood J."/>
            <person name="Venkateswaran K."/>
        </authorList>
    </citation>
    <scope>NUCLEOTIDE SEQUENCE [LARGE SCALE GENOMIC DNA]</scope>
    <source>
        <strain evidence="1 2">S/N-304-OC-R4</strain>
    </source>
</reference>
<protein>
    <submittedName>
        <fullName evidence="1">Uncharacterized protein</fullName>
    </submittedName>
</protein>
<evidence type="ECO:0000313" key="1">
    <source>
        <dbReference type="EMBL" id="MBY0205284.1"/>
    </source>
</evidence>
<evidence type="ECO:0000313" key="2">
    <source>
        <dbReference type="Proteomes" id="UP000706031"/>
    </source>
</evidence>
<accession>A0ABS7KM72</accession>
<sequence length="120" mass="13904">MFDNLSREDAVKLLERIQHWINSSEEDEFSKAISFNLIKIEFDKVLHKPQEERMLAFEVITDLGKSEIVFAASKSRAKNESDAHSAGNTFFSLRVKRRPDLDQYVESGLPDNFDITKRPE</sequence>